<dbReference type="CDD" id="cd06442">
    <property type="entry name" value="DPM1_like"/>
    <property type="match status" value="1"/>
</dbReference>
<feature type="transmembrane region" description="Helical" evidence="8">
    <location>
        <begin position="260"/>
        <end position="280"/>
    </location>
</feature>
<evidence type="ECO:0000259" key="10">
    <source>
        <dbReference type="Pfam" id="PF04138"/>
    </source>
</evidence>
<comment type="caution">
    <text evidence="11">The sequence shown here is derived from an EMBL/GenBank/DDBJ whole genome shotgun (WGS) entry which is preliminary data.</text>
</comment>
<dbReference type="Proteomes" id="UP000053557">
    <property type="component" value="Unassembled WGS sequence"/>
</dbReference>
<gene>
    <name evidence="11" type="ORF">ATW55_13810</name>
</gene>
<dbReference type="InterPro" id="IPR007267">
    <property type="entry name" value="GtrA_DPMS_TM"/>
</dbReference>
<evidence type="ECO:0000259" key="9">
    <source>
        <dbReference type="Pfam" id="PF00535"/>
    </source>
</evidence>
<accession>A0A101XPT6</accession>
<comment type="subcellular location">
    <subcellularLocation>
        <location evidence="1">Membrane</location>
        <topology evidence="1">Multi-pass membrane protein</topology>
    </subcellularLocation>
</comment>
<dbReference type="Pfam" id="PF04138">
    <property type="entry name" value="GtrA_DPMS_TM"/>
    <property type="match status" value="1"/>
</dbReference>
<keyword evidence="4 11" id="KW-0808">Transferase</keyword>
<dbReference type="PANTHER" id="PTHR43398:SF1">
    <property type="entry name" value="DOLICHOL-PHOSPHATE MANNOSYLTRANSFERASE SUBUNIT 1"/>
    <property type="match status" value="1"/>
</dbReference>
<sequence>MLLSIIVPTFNEMENVGRVSNVVRESMEGIDYELIFIDDSSDDTPIELEQLASQDNCIRYEHRVNERGLGTAVVRGFQLALGDVIAVMDADLQHPASMLPAMLEQVDHGAEVVIASRFIPGGSDGGLSLNRKIISGVARYLSRILLHRIRPIKDPTSGFFMFRREVIDTVELRPIGWKILIEVLARGKSDKVVEVPYDFHARSAGESKMSLREQWNYMKHLFILMKDSPIDLRLYSFLAVGLSGVVVNLAAYMLFVRIGIPILISGFLSALVALFSNFLLNDKITWRDVHISRWHLRATKYFLVSVGGIIFDIGVLDMLFRVFHLNYLFANVAGIIVASVWNFLLNNLWTWNNNKKSSMIRSFDDRSSRESI</sequence>
<dbReference type="GO" id="GO:0035269">
    <property type="term" value="P:protein O-linked glycosylation via mannose"/>
    <property type="evidence" value="ECO:0007669"/>
    <property type="project" value="TreeGrafter"/>
</dbReference>
<keyword evidence="7 8" id="KW-0472">Membrane</keyword>
<dbReference type="SUPFAM" id="SSF53448">
    <property type="entry name" value="Nucleotide-diphospho-sugar transferases"/>
    <property type="match status" value="1"/>
</dbReference>
<dbReference type="InterPro" id="IPR001173">
    <property type="entry name" value="Glyco_trans_2-like"/>
</dbReference>
<name>A0A101XPT6_9BACL</name>
<evidence type="ECO:0000256" key="5">
    <source>
        <dbReference type="ARBA" id="ARBA00022692"/>
    </source>
</evidence>
<evidence type="ECO:0000256" key="7">
    <source>
        <dbReference type="ARBA" id="ARBA00023136"/>
    </source>
</evidence>
<keyword evidence="3 11" id="KW-0328">Glycosyltransferase</keyword>
<evidence type="ECO:0000256" key="4">
    <source>
        <dbReference type="ARBA" id="ARBA00022679"/>
    </source>
</evidence>
<dbReference type="EMBL" id="LPVJ01000054">
    <property type="protein sequence ID" value="KUO95214.1"/>
    <property type="molecule type" value="Genomic_DNA"/>
</dbReference>
<evidence type="ECO:0000313" key="11">
    <source>
        <dbReference type="EMBL" id="KUO95214.1"/>
    </source>
</evidence>
<dbReference type="Gene3D" id="3.90.550.10">
    <property type="entry name" value="Spore Coat Polysaccharide Biosynthesis Protein SpsA, Chain A"/>
    <property type="match status" value="1"/>
</dbReference>
<organism evidence="11 12">
    <name type="scientific">Ferroacidibacillus organovorans</name>
    <dbReference type="NCBI Taxonomy" id="1765683"/>
    <lineage>
        <taxon>Bacteria</taxon>
        <taxon>Bacillati</taxon>
        <taxon>Bacillota</taxon>
        <taxon>Bacilli</taxon>
        <taxon>Bacillales</taxon>
        <taxon>Alicyclobacillaceae</taxon>
        <taxon>Ferroacidibacillus</taxon>
    </lineage>
</organism>
<feature type="domain" description="GtrA/DPMS transmembrane" evidence="10">
    <location>
        <begin position="237"/>
        <end position="351"/>
    </location>
</feature>
<proteinExistence type="inferred from homology"/>
<evidence type="ECO:0000256" key="6">
    <source>
        <dbReference type="ARBA" id="ARBA00022989"/>
    </source>
</evidence>
<dbReference type="GO" id="GO:0016020">
    <property type="term" value="C:membrane"/>
    <property type="evidence" value="ECO:0007669"/>
    <property type="project" value="UniProtKB-SubCell"/>
</dbReference>
<keyword evidence="5 8" id="KW-0812">Transmembrane</keyword>
<evidence type="ECO:0000256" key="1">
    <source>
        <dbReference type="ARBA" id="ARBA00004141"/>
    </source>
</evidence>
<dbReference type="GO" id="GO:0006506">
    <property type="term" value="P:GPI anchor biosynthetic process"/>
    <property type="evidence" value="ECO:0007669"/>
    <property type="project" value="TreeGrafter"/>
</dbReference>
<evidence type="ECO:0000256" key="8">
    <source>
        <dbReference type="SAM" id="Phobius"/>
    </source>
</evidence>
<dbReference type="GO" id="GO:0004582">
    <property type="term" value="F:dolichyl-phosphate beta-D-mannosyltransferase activity"/>
    <property type="evidence" value="ECO:0007669"/>
    <property type="project" value="InterPro"/>
</dbReference>
<evidence type="ECO:0000256" key="2">
    <source>
        <dbReference type="ARBA" id="ARBA00006739"/>
    </source>
</evidence>
<feature type="transmembrane region" description="Helical" evidence="8">
    <location>
        <begin position="328"/>
        <end position="349"/>
    </location>
</feature>
<dbReference type="GO" id="GO:0000271">
    <property type="term" value="P:polysaccharide biosynthetic process"/>
    <property type="evidence" value="ECO:0007669"/>
    <property type="project" value="InterPro"/>
</dbReference>
<keyword evidence="12" id="KW-1185">Reference proteome</keyword>
<dbReference type="Pfam" id="PF00535">
    <property type="entry name" value="Glycos_transf_2"/>
    <property type="match status" value="1"/>
</dbReference>
<feature type="transmembrane region" description="Helical" evidence="8">
    <location>
        <begin position="301"/>
        <end position="322"/>
    </location>
</feature>
<dbReference type="AlphaFoldDB" id="A0A101XPT6"/>
<reference evidence="11 12" key="1">
    <citation type="submission" date="2015-12" db="EMBL/GenBank/DDBJ databases">
        <title>Draft genome sequence of Acidibacillus ferrooxidans ITV001, isolated from a chalcopyrite acid mine drainage site in Brazil.</title>
        <authorList>
            <person name="Dall'Agnol H."/>
            <person name="Nancucheo I."/>
            <person name="Johnson B."/>
            <person name="Oliveira R."/>
            <person name="Leite L."/>
            <person name="Pylro V."/>
            <person name="Nunes G.L."/>
            <person name="Tzotzos G."/>
            <person name="Fernandes G.R."/>
            <person name="Dutra J."/>
            <person name="Orellana S.C."/>
            <person name="Oliveira G."/>
        </authorList>
    </citation>
    <scope>NUCLEOTIDE SEQUENCE [LARGE SCALE GENOMIC DNA]</scope>
    <source>
        <strain evidence="12">ITV01</strain>
    </source>
</reference>
<feature type="transmembrane region" description="Helical" evidence="8">
    <location>
        <begin position="234"/>
        <end position="254"/>
    </location>
</feature>
<dbReference type="PANTHER" id="PTHR43398">
    <property type="entry name" value="DOLICHOL-PHOSPHATE MANNOSYLTRANSFERASE SUBUNIT 1"/>
    <property type="match status" value="1"/>
</dbReference>
<feature type="domain" description="Glycosyltransferase 2-like" evidence="9">
    <location>
        <begin position="4"/>
        <end position="168"/>
    </location>
</feature>
<evidence type="ECO:0000313" key="12">
    <source>
        <dbReference type="Proteomes" id="UP000053557"/>
    </source>
</evidence>
<comment type="similarity">
    <text evidence="2">Belongs to the glycosyltransferase 2 family.</text>
</comment>
<dbReference type="GO" id="GO:0006488">
    <property type="term" value="P:dolichol-linked oligosaccharide biosynthetic process"/>
    <property type="evidence" value="ECO:0007669"/>
    <property type="project" value="TreeGrafter"/>
</dbReference>
<evidence type="ECO:0000256" key="3">
    <source>
        <dbReference type="ARBA" id="ARBA00022676"/>
    </source>
</evidence>
<dbReference type="InterPro" id="IPR039528">
    <property type="entry name" value="DPM1-like"/>
</dbReference>
<protein>
    <submittedName>
        <fullName evidence="11">Dolichyl-phosphate beta-D-mannosyltransferase</fullName>
    </submittedName>
</protein>
<keyword evidence="6 8" id="KW-1133">Transmembrane helix</keyword>
<dbReference type="InterPro" id="IPR029044">
    <property type="entry name" value="Nucleotide-diphossugar_trans"/>
</dbReference>